<evidence type="ECO:0000313" key="3">
    <source>
        <dbReference type="Proteomes" id="UP001190700"/>
    </source>
</evidence>
<organism evidence="2 3">
    <name type="scientific">Cymbomonas tetramitiformis</name>
    <dbReference type="NCBI Taxonomy" id="36881"/>
    <lineage>
        <taxon>Eukaryota</taxon>
        <taxon>Viridiplantae</taxon>
        <taxon>Chlorophyta</taxon>
        <taxon>Pyramimonadophyceae</taxon>
        <taxon>Pyramimonadales</taxon>
        <taxon>Pyramimonadaceae</taxon>
        <taxon>Cymbomonas</taxon>
    </lineage>
</organism>
<dbReference type="EMBL" id="LGRX02018346">
    <property type="protein sequence ID" value="KAK3259958.1"/>
    <property type="molecule type" value="Genomic_DNA"/>
</dbReference>
<feature type="compositionally biased region" description="Pro residues" evidence="1">
    <location>
        <begin position="275"/>
        <end position="291"/>
    </location>
</feature>
<dbReference type="SUPFAM" id="SSF49785">
    <property type="entry name" value="Galactose-binding domain-like"/>
    <property type="match status" value="1"/>
</dbReference>
<accession>A0AAE0FHV7</accession>
<dbReference type="SUPFAM" id="SSF52743">
    <property type="entry name" value="Subtilisin-like"/>
    <property type="match status" value="1"/>
</dbReference>
<dbReference type="AlphaFoldDB" id="A0AAE0FHV7"/>
<dbReference type="GO" id="GO:0004252">
    <property type="term" value="F:serine-type endopeptidase activity"/>
    <property type="evidence" value="ECO:0007669"/>
    <property type="project" value="InterPro"/>
</dbReference>
<dbReference type="Proteomes" id="UP001190700">
    <property type="component" value="Unassembled WGS sequence"/>
</dbReference>
<dbReference type="InterPro" id="IPR051048">
    <property type="entry name" value="Peptidase_S8/S53_subtilisin"/>
</dbReference>
<proteinExistence type="predicted"/>
<evidence type="ECO:0000313" key="2">
    <source>
        <dbReference type="EMBL" id="KAK3259958.1"/>
    </source>
</evidence>
<dbReference type="PANTHER" id="PTHR43399">
    <property type="entry name" value="SUBTILISIN-RELATED"/>
    <property type="match status" value="1"/>
</dbReference>
<dbReference type="Gene3D" id="2.60.120.380">
    <property type="match status" value="1"/>
</dbReference>
<gene>
    <name evidence="2" type="ORF">CYMTET_31068</name>
</gene>
<dbReference type="Gene3D" id="3.40.50.200">
    <property type="entry name" value="Peptidase S8/S53 domain"/>
    <property type="match status" value="1"/>
</dbReference>
<sequence length="298" mass="32286">MQSSTRFLVLPDLPGRLVCGLMATPVVAAAAALVRQYFIEGFYPTGVSEPADGLQPSGALVKAVMLNGADNMEGFTEVGLPIEPAPSCRQGYGRLNLARALHLQAEVASPAAMQVYDQVGIETGQKIEYCLHVASATQLRATLAWYDRPSLLSAATNLVNDLDLILLGSGDIPLQLGNLELEADRLNTVERLDRHLDPGLYALRVEAHRVPIGSQEFALVITGDFKVSQSGPGVDCFVPPLHLHYRQHPLLHHAPYLQTHLSLPHPHAVPIPMPPLLFPPRPAPRPPPEPTALPSRRP</sequence>
<reference evidence="2 3" key="1">
    <citation type="journal article" date="2015" name="Genome Biol. Evol.">
        <title>Comparative Genomics of a Bacterivorous Green Alga Reveals Evolutionary Causalities and Consequences of Phago-Mixotrophic Mode of Nutrition.</title>
        <authorList>
            <person name="Burns J.A."/>
            <person name="Paasch A."/>
            <person name="Narechania A."/>
            <person name="Kim E."/>
        </authorList>
    </citation>
    <scope>NUCLEOTIDE SEQUENCE [LARGE SCALE GENOMIC DNA]</scope>
    <source>
        <strain evidence="2 3">PLY_AMNH</strain>
    </source>
</reference>
<keyword evidence="3" id="KW-1185">Reference proteome</keyword>
<feature type="region of interest" description="Disordered" evidence="1">
    <location>
        <begin position="275"/>
        <end position="298"/>
    </location>
</feature>
<dbReference type="PANTHER" id="PTHR43399:SF5">
    <property type="entry name" value="PEPTIDASE S8 FAMILY WITH PROTEASE-ASSOCIATED DOMAIN"/>
    <property type="match status" value="1"/>
</dbReference>
<evidence type="ECO:0000256" key="1">
    <source>
        <dbReference type="SAM" id="MobiDB-lite"/>
    </source>
</evidence>
<dbReference type="GO" id="GO:0006508">
    <property type="term" value="P:proteolysis"/>
    <property type="evidence" value="ECO:0007669"/>
    <property type="project" value="InterPro"/>
</dbReference>
<comment type="caution">
    <text evidence="2">The sequence shown here is derived from an EMBL/GenBank/DDBJ whole genome shotgun (WGS) entry which is preliminary data.</text>
</comment>
<protein>
    <submittedName>
        <fullName evidence="2">Uncharacterized protein</fullName>
    </submittedName>
</protein>
<dbReference type="InterPro" id="IPR008979">
    <property type="entry name" value="Galactose-bd-like_sf"/>
</dbReference>
<name>A0AAE0FHV7_9CHLO</name>
<dbReference type="InterPro" id="IPR036852">
    <property type="entry name" value="Peptidase_S8/S53_dom_sf"/>
</dbReference>